<dbReference type="InterPro" id="IPR003838">
    <property type="entry name" value="ABC3_permease_C"/>
</dbReference>
<evidence type="ECO:0000256" key="1">
    <source>
        <dbReference type="ARBA" id="ARBA00004651"/>
    </source>
</evidence>
<dbReference type="RefSeq" id="WP_090039740.1">
    <property type="nucleotide sequence ID" value="NZ_FOKI01000007.1"/>
</dbReference>
<dbReference type="Pfam" id="PF02687">
    <property type="entry name" value="FtsX"/>
    <property type="match status" value="1"/>
</dbReference>
<comment type="subcellular location">
    <subcellularLocation>
        <location evidence="1">Cell membrane</location>
        <topology evidence="1">Multi-pass membrane protein</topology>
    </subcellularLocation>
</comment>
<evidence type="ECO:0000256" key="4">
    <source>
        <dbReference type="ARBA" id="ARBA00022989"/>
    </source>
</evidence>
<dbReference type="PANTHER" id="PTHR30572">
    <property type="entry name" value="MEMBRANE COMPONENT OF TRANSPORTER-RELATED"/>
    <property type="match status" value="1"/>
</dbReference>
<reference evidence="10 11" key="1">
    <citation type="submission" date="2016-10" db="EMBL/GenBank/DDBJ databases">
        <authorList>
            <person name="de Groot N.N."/>
        </authorList>
    </citation>
    <scope>NUCLEOTIDE SEQUENCE [LARGE SCALE GENOMIC DNA]</scope>
    <source>
        <strain evidence="10 11">DSM 12271</strain>
    </source>
</reference>
<organism evidence="10 11">
    <name type="scientific">Clostridium frigidicarnis</name>
    <dbReference type="NCBI Taxonomy" id="84698"/>
    <lineage>
        <taxon>Bacteria</taxon>
        <taxon>Bacillati</taxon>
        <taxon>Bacillota</taxon>
        <taxon>Clostridia</taxon>
        <taxon>Eubacteriales</taxon>
        <taxon>Clostridiaceae</taxon>
        <taxon>Clostridium</taxon>
    </lineage>
</organism>
<keyword evidence="11" id="KW-1185">Reference proteome</keyword>
<dbReference type="Pfam" id="PF12704">
    <property type="entry name" value="MacB_PCD"/>
    <property type="match status" value="1"/>
</dbReference>
<gene>
    <name evidence="10" type="ORF">SAMN04488528_100760</name>
</gene>
<feature type="transmembrane region" description="Helical" evidence="7">
    <location>
        <begin position="321"/>
        <end position="342"/>
    </location>
</feature>
<evidence type="ECO:0000256" key="7">
    <source>
        <dbReference type="SAM" id="Phobius"/>
    </source>
</evidence>
<dbReference type="InterPro" id="IPR050250">
    <property type="entry name" value="Macrolide_Exporter_MacB"/>
</dbReference>
<evidence type="ECO:0000256" key="2">
    <source>
        <dbReference type="ARBA" id="ARBA00022475"/>
    </source>
</evidence>
<evidence type="ECO:0000259" key="9">
    <source>
        <dbReference type="Pfam" id="PF12704"/>
    </source>
</evidence>
<dbReference type="GO" id="GO:0022857">
    <property type="term" value="F:transmembrane transporter activity"/>
    <property type="evidence" value="ECO:0007669"/>
    <property type="project" value="TreeGrafter"/>
</dbReference>
<dbReference type="Proteomes" id="UP000198619">
    <property type="component" value="Unassembled WGS sequence"/>
</dbReference>
<evidence type="ECO:0000313" key="11">
    <source>
        <dbReference type="Proteomes" id="UP000198619"/>
    </source>
</evidence>
<feature type="domain" description="MacB-like periplasmic core" evidence="9">
    <location>
        <begin position="23"/>
        <end position="257"/>
    </location>
</feature>
<dbReference type="OrthoDB" id="9812886at2"/>
<keyword evidence="3 7" id="KW-0812">Transmembrane</keyword>
<dbReference type="PANTHER" id="PTHR30572:SF9">
    <property type="entry name" value="ABC TRANSPORTER PERMEASE PROTEIN"/>
    <property type="match status" value="1"/>
</dbReference>
<keyword evidence="2" id="KW-1003">Cell membrane</keyword>
<dbReference type="GO" id="GO:0005886">
    <property type="term" value="C:plasma membrane"/>
    <property type="evidence" value="ECO:0007669"/>
    <property type="project" value="UniProtKB-SubCell"/>
</dbReference>
<feature type="domain" description="ABC3 transporter permease C-terminal" evidence="8">
    <location>
        <begin position="320"/>
        <end position="467"/>
    </location>
</feature>
<feature type="region of interest" description="Disordered" evidence="6">
    <location>
        <begin position="121"/>
        <end position="148"/>
    </location>
</feature>
<dbReference type="PROSITE" id="PS51257">
    <property type="entry name" value="PROKAR_LIPOPROTEIN"/>
    <property type="match status" value="1"/>
</dbReference>
<dbReference type="EMBL" id="FOKI01000007">
    <property type="protein sequence ID" value="SFA95800.1"/>
    <property type="molecule type" value="Genomic_DNA"/>
</dbReference>
<accession>A0A1I0X5Z9</accession>
<evidence type="ECO:0000256" key="5">
    <source>
        <dbReference type="ARBA" id="ARBA00023136"/>
    </source>
</evidence>
<name>A0A1I0X5Z9_9CLOT</name>
<dbReference type="InterPro" id="IPR025857">
    <property type="entry name" value="MacB_PCD"/>
</dbReference>
<evidence type="ECO:0000259" key="8">
    <source>
        <dbReference type="Pfam" id="PF02687"/>
    </source>
</evidence>
<proteinExistence type="predicted"/>
<feature type="transmembrane region" description="Helical" evidence="7">
    <location>
        <begin position="362"/>
        <end position="387"/>
    </location>
</feature>
<evidence type="ECO:0000256" key="3">
    <source>
        <dbReference type="ARBA" id="ARBA00022692"/>
    </source>
</evidence>
<feature type="transmembrane region" description="Helical" evidence="7">
    <location>
        <begin position="20"/>
        <end position="38"/>
    </location>
</feature>
<keyword evidence="5 7" id="KW-0472">Membrane</keyword>
<feature type="transmembrane region" description="Helical" evidence="7">
    <location>
        <begin position="439"/>
        <end position="462"/>
    </location>
</feature>
<dbReference type="AlphaFoldDB" id="A0A1I0X5Z9"/>
<sequence length="475" mass="52721">MYILKNALKNLTRNKERNILLGVIMIAILSCVAISVIINTTSSEIIKDYKNRFGSEVFIQPDQEKMMEKVQKEGNNSMESIRPTNDLLEKLSKSEYLKDSIFTASYGGYSDKLKSLDQDEYEKNNKNSGGTRMATIGGKERSENAKDSNLNIKGGLDSAGLEEFKKGDRKITDGKMPEKDEEAIVSEDFAKLNNLKVGDTFKVQNPDDPDKYDPLELTVSGIYYDGTKSQDYGFKHPMMNRKNDIITTFDTLKTYNQEVLKDNDLIFVDAKFFLKDPDLLSKFNEEAHKLGLNDLYDVSTDSQSYDEIVKPVEGLQKVANMFMILVLVFGGSILILISILGIRERKYEIGVLRAMGMKKSKVALGLIFETLSTIAISLVVGLSIASLSAQPISNILLKSQIEAQKQGAASGGMVTMRMGGASPNVEPITNLNVHLSSEAIMGIILIALLLGAISIGIGIIYIMRFEPRKILSERN</sequence>
<keyword evidence="4 7" id="KW-1133">Transmembrane helix</keyword>
<dbReference type="STRING" id="84698.SAMN04488528_100760"/>
<protein>
    <submittedName>
        <fullName evidence="10">Putative ABC transport system permease protein</fullName>
    </submittedName>
</protein>
<evidence type="ECO:0000313" key="10">
    <source>
        <dbReference type="EMBL" id="SFA95800.1"/>
    </source>
</evidence>
<evidence type="ECO:0000256" key="6">
    <source>
        <dbReference type="SAM" id="MobiDB-lite"/>
    </source>
</evidence>